<dbReference type="CDD" id="cd01992">
    <property type="entry name" value="TilS_N"/>
    <property type="match status" value="1"/>
</dbReference>
<evidence type="ECO:0000256" key="8">
    <source>
        <dbReference type="HAMAP-Rule" id="MF_01161"/>
    </source>
</evidence>
<evidence type="ECO:0000256" key="6">
    <source>
        <dbReference type="ARBA" id="ARBA00022840"/>
    </source>
</evidence>
<keyword evidence="5 8" id="KW-0547">Nucleotide-binding</keyword>
<dbReference type="InterPro" id="IPR011063">
    <property type="entry name" value="TilS/TtcA_N"/>
</dbReference>
<dbReference type="SUPFAM" id="SSF56037">
    <property type="entry name" value="PheT/TilS domain"/>
    <property type="match status" value="1"/>
</dbReference>
<proteinExistence type="inferred from homology"/>
<dbReference type="NCBIfam" id="TIGR02433">
    <property type="entry name" value="lysidine_TilS_C"/>
    <property type="match status" value="1"/>
</dbReference>
<evidence type="ECO:0000259" key="10">
    <source>
        <dbReference type="SMART" id="SM00977"/>
    </source>
</evidence>
<dbReference type="InterPro" id="IPR012094">
    <property type="entry name" value="tRNA_Ile_lys_synt"/>
</dbReference>
<comment type="caution">
    <text evidence="11">The sequence shown here is derived from an EMBL/GenBank/DDBJ whole genome shotgun (WGS) entry which is preliminary data.</text>
</comment>
<dbReference type="SUPFAM" id="SSF52402">
    <property type="entry name" value="Adenine nucleotide alpha hydrolases-like"/>
    <property type="match status" value="1"/>
</dbReference>
<gene>
    <name evidence="8 11" type="primary">tilS</name>
    <name evidence="11" type="ORF">FYJ60_04230</name>
</gene>
<name>A0A7X2TMS2_9FIRM</name>
<dbReference type="InterPro" id="IPR012795">
    <property type="entry name" value="tRNA_Ile_lys_synt_N"/>
</dbReference>
<dbReference type="GO" id="GO:0005737">
    <property type="term" value="C:cytoplasm"/>
    <property type="evidence" value="ECO:0007669"/>
    <property type="project" value="UniProtKB-SubCell"/>
</dbReference>
<dbReference type="Gene3D" id="3.40.50.620">
    <property type="entry name" value="HUPs"/>
    <property type="match status" value="1"/>
</dbReference>
<feature type="region of interest" description="Disordered" evidence="9">
    <location>
        <begin position="357"/>
        <end position="385"/>
    </location>
</feature>
<dbReference type="PANTHER" id="PTHR43033:SF1">
    <property type="entry name" value="TRNA(ILE)-LYSIDINE SYNTHASE-RELATED"/>
    <property type="match status" value="1"/>
</dbReference>
<dbReference type="InterPro" id="IPR012796">
    <property type="entry name" value="Lysidine-tRNA-synth_C"/>
</dbReference>
<dbReference type="AlphaFoldDB" id="A0A7X2TMS2"/>
<accession>A0A7X2TMS2</accession>
<feature type="compositionally biased region" description="Basic and acidic residues" evidence="9">
    <location>
        <begin position="357"/>
        <end position="375"/>
    </location>
</feature>
<dbReference type="SMART" id="SM00977">
    <property type="entry name" value="TilS_C"/>
    <property type="match status" value="1"/>
</dbReference>
<keyword evidence="4 8" id="KW-0819">tRNA processing</keyword>
<evidence type="ECO:0000313" key="12">
    <source>
        <dbReference type="Proteomes" id="UP000466864"/>
    </source>
</evidence>
<dbReference type="GO" id="GO:0005524">
    <property type="term" value="F:ATP binding"/>
    <property type="evidence" value="ECO:0007669"/>
    <property type="project" value="UniProtKB-UniRule"/>
</dbReference>
<comment type="catalytic activity">
    <reaction evidence="7 8">
        <text>cytidine(34) in tRNA(Ile2) + L-lysine + ATP = lysidine(34) in tRNA(Ile2) + AMP + diphosphate + H(+)</text>
        <dbReference type="Rhea" id="RHEA:43744"/>
        <dbReference type="Rhea" id="RHEA-COMP:10625"/>
        <dbReference type="Rhea" id="RHEA-COMP:10670"/>
        <dbReference type="ChEBI" id="CHEBI:15378"/>
        <dbReference type="ChEBI" id="CHEBI:30616"/>
        <dbReference type="ChEBI" id="CHEBI:32551"/>
        <dbReference type="ChEBI" id="CHEBI:33019"/>
        <dbReference type="ChEBI" id="CHEBI:82748"/>
        <dbReference type="ChEBI" id="CHEBI:83665"/>
        <dbReference type="ChEBI" id="CHEBI:456215"/>
        <dbReference type="EC" id="6.3.4.19"/>
    </reaction>
</comment>
<evidence type="ECO:0000256" key="4">
    <source>
        <dbReference type="ARBA" id="ARBA00022694"/>
    </source>
</evidence>
<keyword evidence="2 8" id="KW-0963">Cytoplasm</keyword>
<evidence type="ECO:0000256" key="2">
    <source>
        <dbReference type="ARBA" id="ARBA00022490"/>
    </source>
</evidence>
<keyword evidence="12" id="KW-1185">Reference proteome</keyword>
<protein>
    <recommendedName>
        <fullName evidence="8">tRNA(Ile)-lysidine synthase</fullName>
        <ecNumber evidence="8">6.3.4.19</ecNumber>
    </recommendedName>
    <alternativeName>
        <fullName evidence="8">tRNA(Ile)-2-lysyl-cytidine synthase</fullName>
    </alternativeName>
    <alternativeName>
        <fullName evidence="8">tRNA(Ile)-lysidine synthetase</fullName>
    </alternativeName>
</protein>
<feature type="compositionally biased region" description="Basic and acidic residues" evidence="9">
    <location>
        <begin position="417"/>
        <end position="432"/>
    </location>
</feature>
<dbReference type="Pfam" id="PF01171">
    <property type="entry name" value="ATP_bind_3"/>
    <property type="match status" value="1"/>
</dbReference>
<comment type="domain">
    <text evidence="8">The N-terminal region contains the highly conserved SGGXDS motif, predicted to be a P-loop motif involved in ATP binding.</text>
</comment>
<dbReference type="EMBL" id="VUMV01000002">
    <property type="protein sequence ID" value="MST81519.1"/>
    <property type="molecule type" value="Genomic_DNA"/>
</dbReference>
<comment type="function">
    <text evidence="8">Ligates lysine onto the cytidine present at position 34 of the AUA codon-specific tRNA(Ile) that contains the anticodon CAU, in an ATP-dependent manner. Cytidine is converted to lysidine, thus changing the amino acid specificity of the tRNA from methionine to isoleucine.</text>
</comment>
<evidence type="ECO:0000256" key="1">
    <source>
        <dbReference type="ARBA" id="ARBA00004496"/>
    </source>
</evidence>
<dbReference type="GO" id="GO:0032267">
    <property type="term" value="F:tRNA(Ile)-lysidine synthase activity"/>
    <property type="evidence" value="ECO:0007669"/>
    <property type="project" value="UniProtKB-EC"/>
</dbReference>
<dbReference type="Proteomes" id="UP000466864">
    <property type="component" value="Unassembled WGS sequence"/>
</dbReference>
<dbReference type="NCBIfam" id="TIGR02432">
    <property type="entry name" value="lysidine_TilS_N"/>
    <property type="match status" value="1"/>
</dbReference>
<evidence type="ECO:0000313" key="11">
    <source>
        <dbReference type="EMBL" id="MST81519.1"/>
    </source>
</evidence>
<dbReference type="InterPro" id="IPR014729">
    <property type="entry name" value="Rossmann-like_a/b/a_fold"/>
</dbReference>
<sequence length="534" mass="60423">MALCDTMREKMERTVREAGRGAGTDPFTERIRQYIEKYRLIRAGDSVCAGLSGGADSVCLLMALVYLRDHGELPPAVSLSAVHVNHCLRGAESDKDQDFVRALCGERKIPLYMYSYPVREIAGNRGMGEEETGRLLRREAYAECIHKHGVSVIALAHHRNDCAETFLFHAARGSSLKGMAGIRPAAEFAGARMIRPLLCVRRDEIEDWLSARKIPWRTDRTNLEDDYTRNGIRHRVIPYLEEHVNTGAVDHMADLAGDLAEAEDYLAKETQKAEKKYVSRCGGTAFIRDELRQEPEILQKRVLYEAFCGFGGSEKNVGRTQILDLKRLMDRPAGKQLDLPYGVRALREYEGIRLLRGAGKDNPEKKTPDPVKNTDGKTPGTSLPCPGEMEYGGWRFTCVLHGQDELPRILERLNRESELARKKSGEDSRTQEPAETGGKKQKQYTKWLDYDKIKNDLSFRTRQPGDYLTISGDGGRKKLKKYLIDSKIPRMEREKLVLLASGSEVWWIVGYRISGSCRVTENTRRILEISAEEI</sequence>
<dbReference type="PANTHER" id="PTHR43033">
    <property type="entry name" value="TRNA(ILE)-LYSIDINE SYNTHASE-RELATED"/>
    <property type="match status" value="1"/>
</dbReference>
<keyword evidence="6 8" id="KW-0067">ATP-binding</keyword>
<feature type="domain" description="Lysidine-tRNA(Ile) synthetase C-terminal" evidence="10">
    <location>
        <begin position="457"/>
        <end position="529"/>
    </location>
</feature>
<organism evidence="11 12">
    <name type="scientific">Bilifractor porci</name>
    <dbReference type="NCBI Taxonomy" id="2606636"/>
    <lineage>
        <taxon>Bacteria</taxon>
        <taxon>Bacillati</taxon>
        <taxon>Bacillota</taxon>
        <taxon>Clostridia</taxon>
        <taxon>Lachnospirales</taxon>
        <taxon>Lachnospiraceae</taxon>
        <taxon>Bilifractor</taxon>
    </lineage>
</organism>
<comment type="similarity">
    <text evidence="8">Belongs to the tRNA(Ile)-lysidine synthase family.</text>
</comment>
<dbReference type="SUPFAM" id="SSF82829">
    <property type="entry name" value="MesJ substrate recognition domain-like"/>
    <property type="match status" value="1"/>
</dbReference>
<dbReference type="EC" id="6.3.4.19" evidence="8"/>
<keyword evidence="3 8" id="KW-0436">Ligase</keyword>
<comment type="subcellular location">
    <subcellularLocation>
        <location evidence="1 8">Cytoplasm</location>
    </subcellularLocation>
</comment>
<dbReference type="GO" id="GO:0006400">
    <property type="term" value="P:tRNA modification"/>
    <property type="evidence" value="ECO:0007669"/>
    <property type="project" value="UniProtKB-UniRule"/>
</dbReference>
<dbReference type="HAMAP" id="MF_01161">
    <property type="entry name" value="tRNA_Ile_lys_synt"/>
    <property type="match status" value="1"/>
</dbReference>
<dbReference type="Pfam" id="PF11734">
    <property type="entry name" value="TilS_C"/>
    <property type="match status" value="1"/>
</dbReference>
<evidence type="ECO:0000256" key="9">
    <source>
        <dbReference type="SAM" id="MobiDB-lite"/>
    </source>
</evidence>
<feature type="binding site" evidence="8">
    <location>
        <begin position="52"/>
        <end position="57"/>
    </location>
    <ligand>
        <name>ATP</name>
        <dbReference type="ChEBI" id="CHEBI:30616"/>
    </ligand>
</feature>
<feature type="region of interest" description="Disordered" evidence="9">
    <location>
        <begin position="417"/>
        <end position="441"/>
    </location>
</feature>
<evidence type="ECO:0000256" key="7">
    <source>
        <dbReference type="ARBA" id="ARBA00048539"/>
    </source>
</evidence>
<evidence type="ECO:0000256" key="3">
    <source>
        <dbReference type="ARBA" id="ARBA00022598"/>
    </source>
</evidence>
<reference evidence="11 12" key="1">
    <citation type="submission" date="2019-08" db="EMBL/GenBank/DDBJ databases">
        <title>In-depth cultivation of the pig gut microbiome towards novel bacterial diversity and tailored functional studies.</title>
        <authorList>
            <person name="Wylensek D."/>
            <person name="Hitch T.C.A."/>
            <person name="Clavel T."/>
        </authorList>
    </citation>
    <scope>NUCLEOTIDE SEQUENCE [LARGE SCALE GENOMIC DNA]</scope>
    <source>
        <strain evidence="11 12">Oil+RF-744-WCA-WT-13</strain>
    </source>
</reference>
<evidence type="ECO:0000256" key="5">
    <source>
        <dbReference type="ARBA" id="ARBA00022741"/>
    </source>
</evidence>